<name>A0A1W0WA19_HYPEX</name>
<proteinExistence type="inferred from homology"/>
<comment type="caution">
    <text evidence="2">The sequence shown here is derived from an EMBL/GenBank/DDBJ whole genome shotgun (WGS) entry which is preliminary data.</text>
</comment>
<protein>
    <recommendedName>
        <fullName evidence="4">Protein FAM136A</fullName>
    </recommendedName>
</protein>
<dbReference type="Proteomes" id="UP000192578">
    <property type="component" value="Unassembled WGS sequence"/>
</dbReference>
<dbReference type="Pfam" id="PF05811">
    <property type="entry name" value="DUF842"/>
    <property type="match status" value="1"/>
</dbReference>
<evidence type="ECO:0000256" key="1">
    <source>
        <dbReference type="ARBA" id="ARBA00009952"/>
    </source>
</evidence>
<comment type="similarity">
    <text evidence="1">Belongs to the FAM136 family.</text>
</comment>
<accession>A0A1W0WA19</accession>
<sequence length="136" mass="15017">METAQRKVEDAVNAMLVEIDGSHLRKVQSQSFKCAATCCDDPKKSMEDRQRCIGGCMDTVAKAQDVLGAELNEFQNRIERCVMGCQDQMKDKVTAEGAASGKLNSYYENCVISCADTNIKALPNITKRVQTQLGKF</sequence>
<dbReference type="PANTHER" id="PTHR21096">
    <property type="entry name" value="PROTEIN FAM136A"/>
    <property type="match status" value="1"/>
</dbReference>
<reference evidence="3" key="1">
    <citation type="submission" date="2017-01" db="EMBL/GenBank/DDBJ databases">
        <title>Comparative genomics of anhydrobiosis in the tardigrade Hypsibius dujardini.</title>
        <authorList>
            <person name="Yoshida Y."/>
            <person name="Koutsovoulos G."/>
            <person name="Laetsch D."/>
            <person name="Stevens L."/>
            <person name="Kumar S."/>
            <person name="Horikawa D."/>
            <person name="Ishino K."/>
            <person name="Komine S."/>
            <person name="Tomita M."/>
            <person name="Blaxter M."/>
            <person name="Arakawa K."/>
        </authorList>
    </citation>
    <scope>NUCLEOTIDE SEQUENCE [LARGE SCALE GENOMIC DNA]</scope>
    <source>
        <strain evidence="3">Z151</strain>
    </source>
</reference>
<dbReference type="EMBL" id="MTYJ01000156">
    <property type="protein sequence ID" value="OQV12002.1"/>
    <property type="molecule type" value="Genomic_DNA"/>
</dbReference>
<organism evidence="2 3">
    <name type="scientific">Hypsibius exemplaris</name>
    <name type="common">Freshwater tardigrade</name>
    <dbReference type="NCBI Taxonomy" id="2072580"/>
    <lineage>
        <taxon>Eukaryota</taxon>
        <taxon>Metazoa</taxon>
        <taxon>Ecdysozoa</taxon>
        <taxon>Tardigrada</taxon>
        <taxon>Eutardigrada</taxon>
        <taxon>Parachela</taxon>
        <taxon>Hypsibioidea</taxon>
        <taxon>Hypsibiidae</taxon>
        <taxon>Hypsibius</taxon>
    </lineage>
</organism>
<keyword evidence="3" id="KW-1185">Reference proteome</keyword>
<evidence type="ECO:0000313" key="3">
    <source>
        <dbReference type="Proteomes" id="UP000192578"/>
    </source>
</evidence>
<dbReference type="InterPro" id="IPR008560">
    <property type="entry name" value="DUF842_euk"/>
</dbReference>
<dbReference type="OrthoDB" id="9975421at2759"/>
<evidence type="ECO:0000313" key="2">
    <source>
        <dbReference type="EMBL" id="OQV12002.1"/>
    </source>
</evidence>
<dbReference type="GO" id="GO:0005737">
    <property type="term" value="C:cytoplasm"/>
    <property type="evidence" value="ECO:0007669"/>
    <property type="project" value="TreeGrafter"/>
</dbReference>
<dbReference type="AlphaFoldDB" id="A0A1W0WA19"/>
<evidence type="ECO:0008006" key="4">
    <source>
        <dbReference type="Google" id="ProtNLM"/>
    </source>
</evidence>
<gene>
    <name evidence="2" type="ORF">BV898_13726</name>
</gene>
<dbReference type="PANTHER" id="PTHR21096:SF0">
    <property type="entry name" value="PROTEIN FAM136A"/>
    <property type="match status" value="1"/>
</dbReference>